<comment type="similarity">
    <text evidence="1">Belongs to the PPR family. P subfamily.</text>
</comment>
<reference evidence="6" key="3">
    <citation type="journal article" date="2017" name="Nature">
        <title>Genome sequence of the progenitor of the wheat D genome Aegilops tauschii.</title>
        <authorList>
            <person name="Luo M.C."/>
            <person name="Gu Y.Q."/>
            <person name="Puiu D."/>
            <person name="Wang H."/>
            <person name="Twardziok S.O."/>
            <person name="Deal K.R."/>
            <person name="Huo N."/>
            <person name="Zhu T."/>
            <person name="Wang L."/>
            <person name="Wang Y."/>
            <person name="McGuire P.E."/>
            <person name="Liu S."/>
            <person name="Long H."/>
            <person name="Ramasamy R.K."/>
            <person name="Rodriguez J.C."/>
            <person name="Van S.L."/>
            <person name="Yuan L."/>
            <person name="Wang Z."/>
            <person name="Xia Z."/>
            <person name="Xiao L."/>
            <person name="Anderson O.D."/>
            <person name="Ouyang S."/>
            <person name="Liang Y."/>
            <person name="Zimin A.V."/>
            <person name="Pertea G."/>
            <person name="Qi P."/>
            <person name="Bennetzen J.L."/>
            <person name="Dai X."/>
            <person name="Dawson M.W."/>
            <person name="Muller H.G."/>
            <person name="Kugler K."/>
            <person name="Rivarola-Duarte L."/>
            <person name="Spannagl M."/>
            <person name="Mayer K.F.X."/>
            <person name="Lu F.H."/>
            <person name="Bevan M.W."/>
            <person name="Leroy P."/>
            <person name="Li P."/>
            <person name="You F.M."/>
            <person name="Sun Q."/>
            <person name="Liu Z."/>
            <person name="Lyons E."/>
            <person name="Wicker T."/>
            <person name="Salzberg S.L."/>
            <person name="Devos K.M."/>
            <person name="Dvorak J."/>
        </authorList>
    </citation>
    <scope>NUCLEOTIDE SEQUENCE [LARGE SCALE GENOMIC DNA]</scope>
    <source>
        <strain evidence="6">cv. AL8/78</strain>
    </source>
</reference>
<feature type="repeat" description="PPR" evidence="4">
    <location>
        <begin position="256"/>
        <end position="290"/>
    </location>
</feature>
<evidence type="ECO:0008006" key="8">
    <source>
        <dbReference type="Google" id="ProtNLM"/>
    </source>
</evidence>
<accession>A0A453INS5</accession>
<dbReference type="AlphaFoldDB" id="A0A453INS5"/>
<dbReference type="InterPro" id="IPR002885">
    <property type="entry name" value="PPR_rpt"/>
</dbReference>
<feature type="compositionally biased region" description="Pro residues" evidence="5">
    <location>
        <begin position="89"/>
        <end position="103"/>
    </location>
</feature>
<feature type="repeat" description="PPR" evidence="4">
    <location>
        <begin position="368"/>
        <end position="402"/>
    </location>
</feature>
<organism evidence="6 7">
    <name type="scientific">Aegilops tauschii subsp. strangulata</name>
    <name type="common">Goatgrass</name>
    <dbReference type="NCBI Taxonomy" id="200361"/>
    <lineage>
        <taxon>Eukaryota</taxon>
        <taxon>Viridiplantae</taxon>
        <taxon>Streptophyta</taxon>
        <taxon>Embryophyta</taxon>
        <taxon>Tracheophyta</taxon>
        <taxon>Spermatophyta</taxon>
        <taxon>Magnoliopsida</taxon>
        <taxon>Liliopsida</taxon>
        <taxon>Poales</taxon>
        <taxon>Poaceae</taxon>
        <taxon>BOP clade</taxon>
        <taxon>Pooideae</taxon>
        <taxon>Triticodae</taxon>
        <taxon>Triticeae</taxon>
        <taxon>Triticinae</taxon>
        <taxon>Aegilops</taxon>
    </lineage>
</organism>
<reference evidence="7" key="1">
    <citation type="journal article" date="2014" name="Science">
        <title>Ancient hybridizations among the ancestral genomes of bread wheat.</title>
        <authorList>
            <consortium name="International Wheat Genome Sequencing Consortium,"/>
            <person name="Marcussen T."/>
            <person name="Sandve S.R."/>
            <person name="Heier L."/>
            <person name="Spannagl M."/>
            <person name="Pfeifer M."/>
            <person name="Jakobsen K.S."/>
            <person name="Wulff B.B."/>
            <person name="Steuernagel B."/>
            <person name="Mayer K.F."/>
            <person name="Olsen O.A."/>
        </authorList>
    </citation>
    <scope>NUCLEOTIDE SEQUENCE [LARGE SCALE GENOMIC DNA]</scope>
    <source>
        <strain evidence="7">cv. AL8/78</strain>
    </source>
</reference>
<dbReference type="Pfam" id="PF13041">
    <property type="entry name" value="PPR_2"/>
    <property type="match status" value="1"/>
</dbReference>
<dbReference type="PANTHER" id="PTHR47941">
    <property type="entry name" value="PENTATRICOPEPTIDE REPEAT-CONTAINING PROTEIN 3, MITOCHONDRIAL"/>
    <property type="match status" value="1"/>
</dbReference>
<evidence type="ECO:0000313" key="7">
    <source>
        <dbReference type="Proteomes" id="UP000015105"/>
    </source>
</evidence>
<dbReference type="InterPro" id="IPR011990">
    <property type="entry name" value="TPR-like_helical_dom_sf"/>
</dbReference>
<reference evidence="6" key="5">
    <citation type="journal article" date="2021" name="G3 (Bethesda)">
        <title>Aegilops tauschii genome assembly Aet v5.0 features greater sequence contiguity and improved annotation.</title>
        <authorList>
            <person name="Wang L."/>
            <person name="Zhu T."/>
            <person name="Rodriguez J.C."/>
            <person name="Deal K.R."/>
            <person name="Dubcovsky J."/>
            <person name="McGuire P.E."/>
            <person name="Lux T."/>
            <person name="Spannagl M."/>
            <person name="Mayer K.F.X."/>
            <person name="Baldrich P."/>
            <person name="Meyers B.C."/>
            <person name="Huo N."/>
            <person name="Gu Y.Q."/>
            <person name="Zhou H."/>
            <person name="Devos K.M."/>
            <person name="Bennetzen J.L."/>
            <person name="Unver T."/>
            <person name="Budak H."/>
            <person name="Gulick P.J."/>
            <person name="Galiba G."/>
            <person name="Kalapos B."/>
            <person name="Nelson D.R."/>
            <person name="Li P."/>
            <person name="You F.M."/>
            <person name="Luo M.C."/>
            <person name="Dvorak J."/>
        </authorList>
    </citation>
    <scope>NUCLEOTIDE SEQUENCE [LARGE SCALE GENOMIC DNA]</scope>
    <source>
        <strain evidence="6">cv. AL8/78</strain>
    </source>
</reference>
<feature type="region of interest" description="Disordered" evidence="5">
    <location>
        <begin position="73"/>
        <end position="103"/>
    </location>
</feature>
<dbReference type="Pfam" id="PF01535">
    <property type="entry name" value="PPR"/>
    <property type="match status" value="2"/>
</dbReference>
<protein>
    <recommendedName>
        <fullName evidence="8">Pentacotripeptide-repeat region of PRORP domain-containing protein</fullName>
    </recommendedName>
</protein>
<evidence type="ECO:0000256" key="3">
    <source>
        <dbReference type="ARBA" id="ARBA00022946"/>
    </source>
</evidence>
<dbReference type="STRING" id="200361.A0A453INS5"/>
<feature type="repeat" description="PPR" evidence="4">
    <location>
        <begin position="295"/>
        <end position="329"/>
    </location>
</feature>
<dbReference type="Proteomes" id="UP000015105">
    <property type="component" value="Chromosome 4D"/>
</dbReference>
<dbReference type="Gramene" id="AET4Gv20619400.1">
    <property type="protein sequence ID" value="AET4Gv20619400.1"/>
    <property type="gene ID" value="AET4Gv20619400"/>
</dbReference>
<dbReference type="EnsemblPlants" id="AET4Gv20619400.1">
    <property type="protein sequence ID" value="AET4Gv20619400.1"/>
    <property type="gene ID" value="AET4Gv20619400"/>
</dbReference>
<name>A0A453INS5_AEGTS</name>
<keyword evidence="3" id="KW-0809">Transit peptide</keyword>
<reference evidence="7" key="2">
    <citation type="journal article" date="2017" name="Nat. Plants">
        <title>The Aegilops tauschii genome reveals multiple impacts of transposons.</title>
        <authorList>
            <person name="Zhao G."/>
            <person name="Zou C."/>
            <person name="Li K."/>
            <person name="Wang K."/>
            <person name="Li T."/>
            <person name="Gao L."/>
            <person name="Zhang X."/>
            <person name="Wang H."/>
            <person name="Yang Z."/>
            <person name="Liu X."/>
            <person name="Jiang W."/>
            <person name="Mao L."/>
            <person name="Kong X."/>
            <person name="Jiao Y."/>
            <person name="Jia J."/>
        </authorList>
    </citation>
    <scope>NUCLEOTIDE SEQUENCE [LARGE SCALE GENOMIC DNA]</scope>
    <source>
        <strain evidence="7">cv. AL8/78</strain>
    </source>
</reference>
<evidence type="ECO:0000256" key="5">
    <source>
        <dbReference type="SAM" id="MobiDB-lite"/>
    </source>
</evidence>
<proteinExistence type="inferred from homology"/>
<dbReference type="PROSITE" id="PS51375">
    <property type="entry name" value="PPR"/>
    <property type="match status" value="3"/>
</dbReference>
<evidence type="ECO:0000256" key="1">
    <source>
        <dbReference type="ARBA" id="ARBA00007626"/>
    </source>
</evidence>
<evidence type="ECO:0000256" key="4">
    <source>
        <dbReference type="PROSITE-ProRule" id="PRU00708"/>
    </source>
</evidence>
<dbReference type="Gene3D" id="1.25.40.10">
    <property type="entry name" value="Tetratricopeptide repeat domain"/>
    <property type="match status" value="2"/>
</dbReference>
<sequence>ELARLGLPILRSLQASRSDASSSGSPCLLRRRAGPTWLRRPNQMPPRLTLLRRLSTHSDPNLATLLAVLRSPEASSTPLPRLPVSVGRVPPPHAPRPPAAPPLPAPLPPVPALAPAPLPAAPLPAHPLLARRLAPGPPLRRAPPPLLLPAPAAPPALRPPPRHLHSCRPFPGLTRRPPPHAILRPRARRGLLLHSALRAARSHCDVSAVLDIMSRSGVNPTVPLIVTAVHRLAYRGDFEGARCLIDKMPEFGCAANVVVYTAMLDGMLAFGHVDAAVGLLEEMEGGRLGAGCVPNVVSYTCLAKCLCRKGRMVEALSVLDRMVARGVMPNRVFVRTLIDGFCAARGAGLISKAYDVVERLVVDGTLSSGQCYNVLLVGLSVAGMTREAEGLAQRMMKTGVQLSPLAGSAMARELCQRKMWLHACCWLRLMDENGVLCDSDVYADVLLGLCQEGHVLEASALARKVMDRGIHIDASCADCLVELLKQHGDEELASHVLGLSRSPEVMSL</sequence>
<evidence type="ECO:0000256" key="2">
    <source>
        <dbReference type="ARBA" id="ARBA00022737"/>
    </source>
</evidence>
<keyword evidence="2" id="KW-0677">Repeat</keyword>
<evidence type="ECO:0000313" key="6">
    <source>
        <dbReference type="EnsemblPlants" id="AET4Gv20619400.1"/>
    </source>
</evidence>
<dbReference type="NCBIfam" id="TIGR00756">
    <property type="entry name" value="PPR"/>
    <property type="match status" value="2"/>
</dbReference>
<keyword evidence="7" id="KW-1185">Reference proteome</keyword>
<reference evidence="6" key="4">
    <citation type="submission" date="2019-03" db="UniProtKB">
        <authorList>
            <consortium name="EnsemblPlants"/>
        </authorList>
    </citation>
    <scope>IDENTIFICATION</scope>
</reference>